<evidence type="ECO:0000313" key="4">
    <source>
        <dbReference type="Proteomes" id="UP000284243"/>
    </source>
</evidence>
<dbReference type="Gene3D" id="2.20.20.130">
    <property type="match status" value="1"/>
</dbReference>
<feature type="domain" description="SusD-like N-terminal" evidence="2">
    <location>
        <begin position="22"/>
        <end position="206"/>
    </location>
</feature>
<dbReference type="Gene3D" id="1.25.40.390">
    <property type="match status" value="1"/>
</dbReference>
<protein>
    <submittedName>
        <fullName evidence="3">RagB/SusD family nutrient uptake outer membrane protein</fullName>
    </submittedName>
</protein>
<dbReference type="PROSITE" id="PS51257">
    <property type="entry name" value="PROKAR_LIPOPROTEIN"/>
    <property type="match status" value="1"/>
</dbReference>
<keyword evidence="1" id="KW-0732">Signal</keyword>
<feature type="chain" id="PRO_5019564959" evidence="1">
    <location>
        <begin position="24"/>
        <end position="473"/>
    </location>
</feature>
<dbReference type="InterPro" id="IPR033985">
    <property type="entry name" value="SusD-like_N"/>
</dbReference>
<dbReference type="SUPFAM" id="SSF48452">
    <property type="entry name" value="TPR-like"/>
    <property type="match status" value="1"/>
</dbReference>
<evidence type="ECO:0000313" key="3">
    <source>
        <dbReference type="EMBL" id="RGU55796.1"/>
    </source>
</evidence>
<dbReference type="EMBL" id="QRYC01000014">
    <property type="protein sequence ID" value="RGU55796.1"/>
    <property type="molecule type" value="Genomic_DNA"/>
</dbReference>
<dbReference type="Gene3D" id="1.25.40.900">
    <property type="match status" value="1"/>
</dbReference>
<comment type="caution">
    <text evidence="3">The sequence shown here is derived from an EMBL/GenBank/DDBJ whole genome shotgun (WGS) entry which is preliminary data.</text>
</comment>
<dbReference type="Pfam" id="PF14322">
    <property type="entry name" value="SusD-like_3"/>
    <property type="match status" value="1"/>
</dbReference>
<evidence type="ECO:0000259" key="2">
    <source>
        <dbReference type="Pfam" id="PF14322"/>
    </source>
</evidence>
<organism evidence="3 4">
    <name type="scientific">Odoribacter splanchnicus</name>
    <dbReference type="NCBI Taxonomy" id="28118"/>
    <lineage>
        <taxon>Bacteria</taxon>
        <taxon>Pseudomonadati</taxon>
        <taxon>Bacteroidota</taxon>
        <taxon>Bacteroidia</taxon>
        <taxon>Bacteroidales</taxon>
        <taxon>Odoribacteraceae</taxon>
        <taxon>Odoribacter</taxon>
    </lineage>
</organism>
<gene>
    <name evidence="3" type="ORF">DWW57_10910</name>
</gene>
<dbReference type="RefSeq" id="WP_046403797.1">
    <property type="nucleotide sequence ID" value="NZ_CABJFF010000018.1"/>
</dbReference>
<name>A0A412TPT6_9BACT</name>
<feature type="signal peptide" evidence="1">
    <location>
        <begin position="1"/>
        <end position="23"/>
    </location>
</feature>
<dbReference type="InterPro" id="IPR011990">
    <property type="entry name" value="TPR-like_helical_dom_sf"/>
</dbReference>
<evidence type="ECO:0000256" key="1">
    <source>
        <dbReference type="SAM" id="SignalP"/>
    </source>
</evidence>
<proteinExistence type="predicted"/>
<reference evidence="3 4" key="1">
    <citation type="submission" date="2018-08" db="EMBL/GenBank/DDBJ databases">
        <title>A genome reference for cultivated species of the human gut microbiota.</title>
        <authorList>
            <person name="Zou Y."/>
            <person name="Xue W."/>
            <person name="Luo G."/>
        </authorList>
    </citation>
    <scope>NUCLEOTIDE SEQUENCE [LARGE SCALE GENOMIC DNA]</scope>
    <source>
        <strain evidence="3 4">AF16-14</strain>
    </source>
</reference>
<dbReference type="AlphaFoldDB" id="A0A412TPT6"/>
<accession>A0A412TPT6</accession>
<dbReference type="Proteomes" id="UP000284243">
    <property type="component" value="Unassembled WGS sequence"/>
</dbReference>
<sequence length="473" mass="53541">MKKFTKILLIGCLLVMVSCNNWLDVDPKSQVKDKDLFASEMGFKEALSGVYSLMTKEGLYGKELTFGWLGVLGQEWTSVPYNYEDDQKYDFENAASEVRIDSVWTGLYNAIANANKLLKELEGKENLFSGDNYSIIKGEVLALRAYLHFDLLRIFGASCAVGMERIAIPYVTEYAPTIFPQEKVGDFVGKVLKDLQDAAKCLENDPILTGRTVSEIDDNGYLMNRQVHLNYYAVKGLMARVYLYKGDYANAEVCAKEVIGSGCFEWVKQENLTNESVADLTFSTEHLFALNIVTLGNIVDKYLDGGNNSFALEESRLSEYYGSSYDYRYLYLFKTGVGMSNTLRYLKKYDQLESVSWAQSYRNKLPLICLPEMYYILAECRYHSSGDVLEPLNEVCRHRGVADLSEADLSAFETLLLAEYRKEVIGGGQLFFQYKRLNRSVVPGTDVDLAGEGRYVIPMPKEELENPGWVSNQ</sequence>